<organism evidence="1 2">
    <name type="scientific">Acidocella aquatica</name>
    <dbReference type="NCBI Taxonomy" id="1922313"/>
    <lineage>
        <taxon>Bacteria</taxon>
        <taxon>Pseudomonadati</taxon>
        <taxon>Pseudomonadota</taxon>
        <taxon>Alphaproteobacteria</taxon>
        <taxon>Acetobacterales</taxon>
        <taxon>Acidocellaceae</taxon>
        <taxon>Acidocella</taxon>
    </lineage>
</organism>
<gene>
    <name evidence="1" type="ORF">GCM10010909_26570</name>
</gene>
<dbReference type="EMBL" id="BSOS01000073">
    <property type="protein sequence ID" value="GLR67976.1"/>
    <property type="molecule type" value="Genomic_DNA"/>
</dbReference>
<comment type="caution">
    <text evidence="1">The sequence shown here is derived from an EMBL/GenBank/DDBJ whole genome shotgun (WGS) entry which is preliminary data.</text>
</comment>
<dbReference type="RefSeq" id="WP_284258799.1">
    <property type="nucleotide sequence ID" value="NZ_BSOS01000073.1"/>
</dbReference>
<reference evidence="2" key="1">
    <citation type="journal article" date="2019" name="Int. J. Syst. Evol. Microbiol.">
        <title>The Global Catalogue of Microorganisms (GCM) 10K type strain sequencing project: providing services to taxonomists for standard genome sequencing and annotation.</title>
        <authorList>
            <consortium name="The Broad Institute Genomics Platform"/>
            <consortium name="The Broad Institute Genome Sequencing Center for Infectious Disease"/>
            <person name="Wu L."/>
            <person name="Ma J."/>
        </authorList>
    </citation>
    <scope>NUCLEOTIDE SEQUENCE [LARGE SCALE GENOMIC DNA]</scope>
    <source>
        <strain evidence="2">NBRC 112502</strain>
    </source>
</reference>
<proteinExistence type="predicted"/>
<evidence type="ECO:0000313" key="2">
    <source>
        <dbReference type="Proteomes" id="UP001156641"/>
    </source>
</evidence>
<dbReference type="Proteomes" id="UP001156641">
    <property type="component" value="Unassembled WGS sequence"/>
</dbReference>
<evidence type="ECO:0000313" key="1">
    <source>
        <dbReference type="EMBL" id="GLR67976.1"/>
    </source>
</evidence>
<accession>A0ABQ6A7W5</accession>
<protein>
    <submittedName>
        <fullName evidence="1">Uncharacterized protein</fullName>
    </submittedName>
</protein>
<name>A0ABQ6A7W5_9PROT</name>
<sequence>MNYDSAPKCNAPKIQRLEWLEKQAQIYQAIGRQNRNQTFMFRAARLEEAVNAKIMAIVTSDVSTFSND</sequence>
<keyword evidence="2" id="KW-1185">Reference proteome</keyword>